<keyword evidence="5 11" id="KW-0808">Transferase</keyword>
<name>A0AAD4KVI6_9EURO</name>
<dbReference type="InterPro" id="IPR018485">
    <property type="entry name" value="FGGY_C"/>
</dbReference>
<feature type="domain" description="Carbohydrate kinase FGGY C-terminal" evidence="13">
    <location>
        <begin position="300"/>
        <end position="517"/>
    </location>
</feature>
<comment type="caution">
    <text evidence="14">The sequence shown here is derived from an EMBL/GenBank/DDBJ whole genome shotgun (WGS) entry which is preliminary data.</text>
</comment>
<dbReference type="EMBL" id="JAJTJA010000004">
    <property type="protein sequence ID" value="KAH8700764.1"/>
    <property type="molecule type" value="Genomic_DNA"/>
</dbReference>
<dbReference type="PANTHER" id="PTHR10196:SF57">
    <property type="entry name" value="XYLULOSE KINASE"/>
    <property type="match status" value="1"/>
</dbReference>
<sequence length="575" mass="63616">MASTGGPLYIGFDLSTQQLKGLVVSSDLKVEYEAKFDFDAHSHGFQIKKGVMTNEAAHEVFAPVALWLQALDWVLKTLQDQGLDFRRVKGVSAAGQQHGSVYWSHDAGRLLAGLDRNRTLQDQLDAAFSHPYSPNWQDASTQKECDEFDAYLGGPGVLAEVTGSKAHHRFTGPQILRFQRKYPTQYRKTSRISLVSSFIASLFLGSIAPFDISDVCGMNLWNIRQGAWDDRLLKLCAGTFGVEDLKQKLGDVPEDGGIHLGKIHKYFVERYSFNPDCTIIPSTGDNPSTILALPLKPSDAMVSLGTSTTFLMSTPSYKPDPATHFFNHPTTPGLYMFMLCYKNGGLAREHVLDAIDKTVEGNAAADGGPWANFDKALLEAPAMGQKTKTDVMKMGLFFPRPEIVPNLPSGQWRFNYSPETQTLTETTSGWNQPLDEARAIVESQFLSLRLRSRGLTTSPAEGLPAQPKRVYLVGGGSRNKAIAKVAGEILGGHDGVYKLDVGENACALGAAYKAVWAIERQPDQTFEDLIGKRWREEDFVEKIADGYQPDRFEQYGVAVEAFDRMEKQVVQKESR</sequence>
<keyword evidence="15" id="KW-1185">Reference proteome</keyword>
<protein>
    <recommendedName>
        <fullName evidence="11">Xylulose kinase</fullName>
        <ecNumber evidence="11">2.7.1.17</ecNumber>
    </recommendedName>
</protein>
<evidence type="ECO:0000256" key="4">
    <source>
        <dbReference type="ARBA" id="ARBA00022629"/>
    </source>
</evidence>
<evidence type="ECO:0000259" key="13">
    <source>
        <dbReference type="Pfam" id="PF02782"/>
    </source>
</evidence>
<dbReference type="GeneID" id="70246004"/>
<dbReference type="GO" id="GO:0005829">
    <property type="term" value="C:cytosol"/>
    <property type="evidence" value="ECO:0007669"/>
    <property type="project" value="TreeGrafter"/>
</dbReference>
<dbReference type="FunFam" id="3.30.420.40:FF:000118">
    <property type="entry name" value="Xylulose kinase 2"/>
    <property type="match status" value="1"/>
</dbReference>
<keyword evidence="8 11" id="KW-0067">ATP-binding</keyword>
<dbReference type="InterPro" id="IPR043129">
    <property type="entry name" value="ATPase_NBD"/>
</dbReference>
<comment type="subcellular location">
    <subcellularLocation>
        <location evidence="1">Cytoplasm</location>
    </subcellularLocation>
</comment>
<proteinExistence type="inferred from homology"/>
<keyword evidence="11" id="KW-0119">Carbohydrate metabolism</keyword>
<dbReference type="GO" id="GO:0004856">
    <property type="term" value="F:D-xylulokinase activity"/>
    <property type="evidence" value="ECO:0007669"/>
    <property type="project" value="UniProtKB-UniRule"/>
</dbReference>
<dbReference type="CDD" id="cd07776">
    <property type="entry name" value="ASKHA_NBD_FGGY_SpXK-like"/>
    <property type="match status" value="1"/>
</dbReference>
<evidence type="ECO:0000256" key="7">
    <source>
        <dbReference type="ARBA" id="ARBA00022777"/>
    </source>
</evidence>
<dbReference type="Pfam" id="PF00370">
    <property type="entry name" value="FGGY_N"/>
    <property type="match status" value="1"/>
</dbReference>
<dbReference type="GO" id="GO:0005997">
    <property type="term" value="P:xylulose metabolic process"/>
    <property type="evidence" value="ECO:0007669"/>
    <property type="project" value="TreeGrafter"/>
</dbReference>
<evidence type="ECO:0000259" key="12">
    <source>
        <dbReference type="Pfam" id="PF00370"/>
    </source>
</evidence>
<evidence type="ECO:0000256" key="5">
    <source>
        <dbReference type="ARBA" id="ARBA00022679"/>
    </source>
</evidence>
<evidence type="ECO:0000256" key="11">
    <source>
        <dbReference type="RuleBase" id="RU367058"/>
    </source>
</evidence>
<evidence type="ECO:0000256" key="10">
    <source>
        <dbReference type="ARBA" id="ARBA00048885"/>
    </source>
</evidence>
<dbReference type="InterPro" id="IPR042024">
    <property type="entry name" value="D-XK_euk"/>
</dbReference>
<comment type="similarity">
    <text evidence="2 11">Belongs to the FGGY kinase family.</text>
</comment>
<evidence type="ECO:0000256" key="8">
    <source>
        <dbReference type="ARBA" id="ARBA00022840"/>
    </source>
</evidence>
<reference evidence="14" key="1">
    <citation type="submission" date="2021-12" db="EMBL/GenBank/DDBJ databases">
        <title>Convergent genome expansion in fungi linked to evolution of root-endophyte symbiosis.</title>
        <authorList>
            <consortium name="DOE Joint Genome Institute"/>
            <person name="Ke Y.-H."/>
            <person name="Bonito G."/>
            <person name="Liao H.-L."/>
            <person name="Looney B."/>
            <person name="Rojas-Flechas A."/>
            <person name="Nash J."/>
            <person name="Hameed K."/>
            <person name="Schadt C."/>
            <person name="Martin F."/>
            <person name="Crous P.W."/>
            <person name="Miettinen O."/>
            <person name="Magnuson J.K."/>
            <person name="Labbe J."/>
            <person name="Jacobson D."/>
            <person name="Doktycz M.J."/>
            <person name="Veneault-Fourrey C."/>
            <person name="Kuo A."/>
            <person name="Mondo S."/>
            <person name="Calhoun S."/>
            <person name="Riley R."/>
            <person name="Ohm R."/>
            <person name="LaButti K."/>
            <person name="Andreopoulos B."/>
            <person name="Pangilinan J."/>
            <person name="Nolan M."/>
            <person name="Tritt A."/>
            <person name="Clum A."/>
            <person name="Lipzen A."/>
            <person name="Daum C."/>
            <person name="Barry K."/>
            <person name="Grigoriev I.V."/>
            <person name="Vilgalys R."/>
        </authorList>
    </citation>
    <scope>NUCLEOTIDE SEQUENCE</scope>
    <source>
        <strain evidence="14">PMI_201</strain>
    </source>
</reference>
<dbReference type="PANTHER" id="PTHR10196">
    <property type="entry name" value="SUGAR KINASE"/>
    <property type="match status" value="1"/>
</dbReference>
<evidence type="ECO:0000256" key="2">
    <source>
        <dbReference type="ARBA" id="ARBA00009156"/>
    </source>
</evidence>
<organism evidence="14 15">
    <name type="scientific">Talaromyces proteolyticus</name>
    <dbReference type="NCBI Taxonomy" id="1131652"/>
    <lineage>
        <taxon>Eukaryota</taxon>
        <taxon>Fungi</taxon>
        <taxon>Dikarya</taxon>
        <taxon>Ascomycota</taxon>
        <taxon>Pezizomycotina</taxon>
        <taxon>Eurotiomycetes</taxon>
        <taxon>Eurotiomycetidae</taxon>
        <taxon>Eurotiales</taxon>
        <taxon>Trichocomaceae</taxon>
        <taxon>Talaromyces</taxon>
        <taxon>Talaromyces sect. Bacilispori</taxon>
    </lineage>
</organism>
<accession>A0AAD4KVI6</accession>
<gene>
    <name evidence="14" type="ORF">BGW36DRAFT_374906</name>
</gene>
<feature type="domain" description="Carbohydrate kinase FGGY N-terminal" evidence="12">
    <location>
        <begin position="136"/>
        <end position="237"/>
    </location>
</feature>
<evidence type="ECO:0000256" key="9">
    <source>
        <dbReference type="ARBA" id="ARBA00025184"/>
    </source>
</evidence>
<dbReference type="EC" id="2.7.1.17" evidence="11"/>
<keyword evidence="3" id="KW-0963">Cytoplasm</keyword>
<dbReference type="RefSeq" id="XP_046074470.1">
    <property type="nucleotide sequence ID" value="XM_046215717.1"/>
</dbReference>
<dbReference type="InterPro" id="IPR018484">
    <property type="entry name" value="FGGY_N"/>
</dbReference>
<keyword evidence="7 11" id="KW-0418">Kinase</keyword>
<evidence type="ECO:0000256" key="1">
    <source>
        <dbReference type="ARBA" id="ARBA00004496"/>
    </source>
</evidence>
<evidence type="ECO:0000256" key="3">
    <source>
        <dbReference type="ARBA" id="ARBA00022490"/>
    </source>
</evidence>
<dbReference type="GO" id="GO:0042732">
    <property type="term" value="P:D-xylose metabolic process"/>
    <property type="evidence" value="ECO:0007669"/>
    <property type="project" value="UniProtKB-UniRule"/>
</dbReference>
<comment type="function">
    <text evidence="9 11">Highly specific D-xylulose kinase which participates in the catabolism of xylose. Xylose is a major component of hemicelluloses such as xylan. Most fungi utilize D-xylose via three enzymatic reactions, xylose reductase (XR), xylitol dehydrogenase (XDH), and xylulokinase, to form xylulose 5-phosphate, which enters pentose phosphate pathway.</text>
</comment>
<dbReference type="Proteomes" id="UP001201262">
    <property type="component" value="Unassembled WGS sequence"/>
</dbReference>
<comment type="catalytic activity">
    <reaction evidence="10 11">
        <text>D-xylulose + ATP = D-xylulose 5-phosphate + ADP + H(+)</text>
        <dbReference type="Rhea" id="RHEA:10964"/>
        <dbReference type="ChEBI" id="CHEBI:15378"/>
        <dbReference type="ChEBI" id="CHEBI:17140"/>
        <dbReference type="ChEBI" id="CHEBI:30616"/>
        <dbReference type="ChEBI" id="CHEBI:57737"/>
        <dbReference type="ChEBI" id="CHEBI:456216"/>
        <dbReference type="EC" id="2.7.1.17"/>
    </reaction>
</comment>
<dbReference type="AlphaFoldDB" id="A0AAD4KVI6"/>
<dbReference type="Pfam" id="PF02782">
    <property type="entry name" value="FGGY_C"/>
    <property type="match status" value="1"/>
</dbReference>
<dbReference type="SUPFAM" id="SSF53067">
    <property type="entry name" value="Actin-like ATPase domain"/>
    <property type="match status" value="2"/>
</dbReference>
<evidence type="ECO:0000256" key="6">
    <source>
        <dbReference type="ARBA" id="ARBA00022741"/>
    </source>
</evidence>
<keyword evidence="4 11" id="KW-0859">Xylose metabolism</keyword>
<evidence type="ECO:0000313" key="14">
    <source>
        <dbReference type="EMBL" id="KAH8700764.1"/>
    </source>
</evidence>
<dbReference type="GO" id="GO:0005524">
    <property type="term" value="F:ATP binding"/>
    <property type="evidence" value="ECO:0007669"/>
    <property type="project" value="UniProtKB-UniRule"/>
</dbReference>
<keyword evidence="6 11" id="KW-0547">Nucleotide-binding</keyword>
<evidence type="ECO:0000313" key="15">
    <source>
        <dbReference type="Proteomes" id="UP001201262"/>
    </source>
</evidence>
<dbReference type="Gene3D" id="3.30.420.40">
    <property type="match status" value="2"/>
</dbReference>